<evidence type="ECO:0000313" key="2">
    <source>
        <dbReference type="Proteomes" id="UP000520814"/>
    </source>
</evidence>
<sequence>MQSLGPDQSQISCEVAGDPEDPMTVVRARIFEPLGIEITNLLEQQTGSVPPSEWNWSAPAPPRQSEPIECRLVQCERCDAFVALLIFAPEATEPAHFEDCARLMYPEYIHHNLPTWIIGSSLGSVPMELRPADILPVWPQRSPIERLRPDEFTVRTEALAKKHCARGSKNDSVTY</sequence>
<gene>
    <name evidence="1" type="ORF">HNQ39_005778</name>
</gene>
<reference evidence="1 2" key="1">
    <citation type="submission" date="2020-08" db="EMBL/GenBank/DDBJ databases">
        <title>Genomic Encyclopedia of Type Strains, Phase IV (KMG-IV): sequencing the most valuable type-strain genomes for metagenomic binning, comparative biology and taxonomic classification.</title>
        <authorList>
            <person name="Goeker M."/>
        </authorList>
    </citation>
    <scope>NUCLEOTIDE SEQUENCE [LARGE SCALE GENOMIC DNA]</scope>
    <source>
        <strain evidence="1 2">DSM 23562</strain>
    </source>
</reference>
<dbReference type="EMBL" id="JACHGW010000010">
    <property type="protein sequence ID" value="MBB6053931.1"/>
    <property type="molecule type" value="Genomic_DNA"/>
</dbReference>
<accession>A0A7W9SWE4</accession>
<comment type="caution">
    <text evidence="1">The sequence shown here is derived from an EMBL/GenBank/DDBJ whole genome shotgun (WGS) entry which is preliminary data.</text>
</comment>
<name>A0A7W9SWE4_ARMRO</name>
<keyword evidence="2" id="KW-1185">Reference proteome</keyword>
<dbReference type="AlphaFoldDB" id="A0A7W9SWE4"/>
<dbReference type="RefSeq" id="WP_221290435.1">
    <property type="nucleotide sequence ID" value="NZ_JACHGW010000010.1"/>
</dbReference>
<organism evidence="1 2">
    <name type="scientific">Armatimonas rosea</name>
    <dbReference type="NCBI Taxonomy" id="685828"/>
    <lineage>
        <taxon>Bacteria</taxon>
        <taxon>Bacillati</taxon>
        <taxon>Armatimonadota</taxon>
        <taxon>Armatimonadia</taxon>
        <taxon>Armatimonadales</taxon>
        <taxon>Armatimonadaceae</taxon>
        <taxon>Armatimonas</taxon>
    </lineage>
</organism>
<proteinExistence type="predicted"/>
<dbReference type="Proteomes" id="UP000520814">
    <property type="component" value="Unassembled WGS sequence"/>
</dbReference>
<evidence type="ECO:0000313" key="1">
    <source>
        <dbReference type="EMBL" id="MBB6053931.1"/>
    </source>
</evidence>
<protein>
    <submittedName>
        <fullName evidence="1">Uncharacterized protein</fullName>
    </submittedName>
</protein>